<dbReference type="PANTHER" id="PTHR12136:SF41">
    <property type="entry name" value="PLECKSTRIN HOMOLOGY (PH) AND LIPID-BINDING START DOMAINS-CONTAINING PROTEIN"/>
    <property type="match status" value="1"/>
</dbReference>
<dbReference type="Pfam" id="PF07059">
    <property type="entry name" value="EDR2_C"/>
    <property type="match status" value="1"/>
</dbReference>
<dbReference type="EMBL" id="HBFG01001265">
    <property type="protein sequence ID" value="CAD8729464.1"/>
    <property type="molecule type" value="Transcribed_RNA"/>
</dbReference>
<name>A0A7S0TBS7_9STRA</name>
<feature type="compositionally biased region" description="Polar residues" evidence="1">
    <location>
        <begin position="51"/>
        <end position="81"/>
    </location>
</feature>
<evidence type="ECO:0000256" key="1">
    <source>
        <dbReference type="SAM" id="MobiDB-lite"/>
    </source>
</evidence>
<dbReference type="AlphaFoldDB" id="A0A7S0TBS7"/>
<proteinExistence type="predicted"/>
<protein>
    <recommendedName>
        <fullName evidence="2">Protein ENHANCED DISEASE RESISTANCE 2 C-terminal domain-containing protein</fullName>
    </recommendedName>
</protein>
<reference evidence="3" key="1">
    <citation type="submission" date="2021-01" db="EMBL/GenBank/DDBJ databases">
        <authorList>
            <person name="Corre E."/>
            <person name="Pelletier E."/>
            <person name="Niang G."/>
            <person name="Scheremetjew M."/>
            <person name="Finn R."/>
            <person name="Kale V."/>
            <person name="Holt S."/>
            <person name="Cochrane G."/>
            <person name="Meng A."/>
            <person name="Brown T."/>
            <person name="Cohen L."/>
        </authorList>
    </citation>
    <scope>NUCLEOTIDE SEQUENCE</scope>
    <source>
        <strain evidence="3">B596</strain>
    </source>
</reference>
<feature type="domain" description="Protein ENHANCED DISEASE RESISTANCE 2 C-terminal" evidence="2">
    <location>
        <begin position="128"/>
        <end position="364"/>
    </location>
</feature>
<sequence>MSQQPRRSMGLRASQRDEAILIGSPEPTRSRSAERSSSIASQKSWDCGEGVSQSNSNQTGVSRNRSGGESSIGHSHLQRANSDPFDDGGDELLQVPGHLKEIDESDRSKALPTLYRFPCTQTRNQNCWSESPVEMFSVRGSNYVSGDKTKVSCKHYLFDSRGCDLFLTEDCKGVDEITLQSGLGGNLRKKPTYLFRFLFPWGMMIQYYEVPPKLVPFMEMGMTEEEKEKLSILLEGFSNAEKATARWLSSDDQEFKNERLKLIAIVPEGPWVVRNLVTGRPALIGKRLDVSYKYIPRKSNSIECLQICDLDISSGTAIAKKTVNVTRRYMSSLLAVDIGFTIEGQTPEELPEEMMGSIRMHQVDPTQAPSI</sequence>
<dbReference type="InterPro" id="IPR009769">
    <property type="entry name" value="EDR2_C"/>
</dbReference>
<gene>
    <name evidence="3" type="ORF">PDEL0327_LOCUS957</name>
</gene>
<feature type="region of interest" description="Disordered" evidence="1">
    <location>
        <begin position="1"/>
        <end position="93"/>
    </location>
</feature>
<dbReference type="PANTHER" id="PTHR12136">
    <property type="entry name" value="ENHANCED DISEASE RESISTANCE-RELATED"/>
    <property type="match status" value="1"/>
</dbReference>
<accession>A0A7S0TBS7</accession>
<organism evidence="3">
    <name type="scientific">Pseudo-nitzschia delicatissima</name>
    <dbReference type="NCBI Taxonomy" id="44447"/>
    <lineage>
        <taxon>Eukaryota</taxon>
        <taxon>Sar</taxon>
        <taxon>Stramenopiles</taxon>
        <taxon>Ochrophyta</taxon>
        <taxon>Bacillariophyta</taxon>
        <taxon>Bacillariophyceae</taxon>
        <taxon>Bacillariophycidae</taxon>
        <taxon>Bacillariales</taxon>
        <taxon>Bacillariaceae</taxon>
        <taxon>Pseudo-nitzschia</taxon>
    </lineage>
</organism>
<evidence type="ECO:0000313" key="3">
    <source>
        <dbReference type="EMBL" id="CAD8729464.1"/>
    </source>
</evidence>
<evidence type="ECO:0000259" key="2">
    <source>
        <dbReference type="Pfam" id="PF07059"/>
    </source>
</evidence>
<dbReference type="InterPro" id="IPR045096">
    <property type="entry name" value="EDR2-like"/>
</dbReference>